<dbReference type="PROSITE" id="PS50026">
    <property type="entry name" value="EGF_3"/>
    <property type="match status" value="2"/>
</dbReference>
<gene>
    <name evidence="10" type="primary">ORF6854</name>
</gene>
<reference evidence="10" key="1">
    <citation type="submission" date="2014-12" db="EMBL/GenBank/DDBJ databases">
        <title>Insight into the proteome of Arion vulgaris.</title>
        <authorList>
            <person name="Aradska J."/>
            <person name="Bulat T."/>
            <person name="Smidak R."/>
            <person name="Sarate P."/>
            <person name="Gangsoo J."/>
            <person name="Sialana F."/>
            <person name="Bilban M."/>
            <person name="Lubec G."/>
        </authorList>
    </citation>
    <scope>NUCLEOTIDE SEQUENCE</scope>
    <source>
        <tissue evidence="10">Skin</tissue>
    </source>
</reference>
<feature type="non-terminal residue" evidence="10">
    <location>
        <position position="204"/>
    </location>
</feature>
<evidence type="ECO:0000256" key="5">
    <source>
        <dbReference type="ARBA" id="ARBA00022737"/>
    </source>
</evidence>
<keyword evidence="4" id="KW-0732">Signal</keyword>
<dbReference type="PANTHER" id="PTHR47333">
    <property type="entry name" value="VON WILLEBRAND FACTOR C AND EGF DOMAIN-CONTAINING PROTEIN"/>
    <property type="match status" value="1"/>
</dbReference>
<evidence type="ECO:0000256" key="3">
    <source>
        <dbReference type="ARBA" id="ARBA00022536"/>
    </source>
</evidence>
<dbReference type="CDD" id="cd00054">
    <property type="entry name" value="EGF_CA"/>
    <property type="match status" value="2"/>
</dbReference>
<dbReference type="GO" id="GO:0005509">
    <property type="term" value="F:calcium ion binding"/>
    <property type="evidence" value="ECO:0007669"/>
    <property type="project" value="InterPro"/>
</dbReference>
<dbReference type="PROSITE" id="PS01186">
    <property type="entry name" value="EGF_2"/>
    <property type="match status" value="1"/>
</dbReference>
<dbReference type="GO" id="GO:0005576">
    <property type="term" value="C:extracellular region"/>
    <property type="evidence" value="ECO:0007669"/>
    <property type="project" value="UniProtKB-SubCell"/>
</dbReference>
<keyword evidence="6 8" id="KW-1015">Disulfide bond</keyword>
<dbReference type="Pfam" id="PF07645">
    <property type="entry name" value="EGF_CA"/>
    <property type="match status" value="4"/>
</dbReference>
<feature type="domain" description="EGF-like" evidence="9">
    <location>
        <begin position="137"/>
        <end position="174"/>
    </location>
</feature>
<feature type="non-terminal residue" evidence="10">
    <location>
        <position position="1"/>
    </location>
</feature>
<proteinExistence type="predicted"/>
<keyword evidence="2" id="KW-0964">Secreted</keyword>
<evidence type="ECO:0000313" key="10">
    <source>
        <dbReference type="EMBL" id="CEK49212.1"/>
    </source>
</evidence>
<dbReference type="PANTHER" id="PTHR47333:SF4">
    <property type="entry name" value="EGF-LIKE DOMAIN-CONTAINING PROTEIN"/>
    <property type="match status" value="1"/>
</dbReference>
<dbReference type="Gene3D" id="2.10.25.10">
    <property type="entry name" value="Laminin"/>
    <property type="match status" value="4"/>
</dbReference>
<evidence type="ECO:0000256" key="8">
    <source>
        <dbReference type="PROSITE-ProRule" id="PRU00076"/>
    </source>
</evidence>
<keyword evidence="7" id="KW-0325">Glycoprotein</keyword>
<dbReference type="InterPro" id="IPR000152">
    <property type="entry name" value="EGF-type_Asp/Asn_hydroxyl_site"/>
</dbReference>
<sequence length="204" mass="22269">NSSCIDIDECSTNSSLCSDSCINTNGSYNCSCTKGQQLLNDQRNCADCDNQFQWGDTCENLCNCYPKGVQQCSSFSGCLCIDGWSGIHCAEDVNECSFEKYPCPNAHNCNNTAGSYLCTCNNGFQPHNDDSSITCVDIDECKTTFPCDYMCTNTIGSYQCSCFSGFISQGSECQDIDECLVPGLNNCDQQCRNTKGGFACECFQ</sequence>
<dbReference type="EMBL" id="HACG01002347">
    <property type="protein sequence ID" value="CEK49212.1"/>
    <property type="molecule type" value="Transcribed_RNA"/>
</dbReference>
<dbReference type="InterPro" id="IPR049883">
    <property type="entry name" value="NOTCH1_EGF-like"/>
</dbReference>
<evidence type="ECO:0000256" key="7">
    <source>
        <dbReference type="ARBA" id="ARBA00023180"/>
    </source>
</evidence>
<accession>A0A0B6XYQ3</accession>
<name>A0A0B6XYQ3_9EUPU</name>
<dbReference type="FunFam" id="2.10.25.10:FF:000014">
    <property type="entry name" value="Latent-transforming growth factor beta-binding protein 3"/>
    <property type="match status" value="1"/>
</dbReference>
<evidence type="ECO:0000256" key="4">
    <source>
        <dbReference type="ARBA" id="ARBA00022729"/>
    </source>
</evidence>
<dbReference type="InterPro" id="IPR001881">
    <property type="entry name" value="EGF-like_Ca-bd_dom"/>
</dbReference>
<dbReference type="PROSITE" id="PS01187">
    <property type="entry name" value="EGF_CA"/>
    <property type="match status" value="2"/>
</dbReference>
<evidence type="ECO:0000256" key="1">
    <source>
        <dbReference type="ARBA" id="ARBA00004613"/>
    </source>
</evidence>
<evidence type="ECO:0000256" key="6">
    <source>
        <dbReference type="ARBA" id="ARBA00023157"/>
    </source>
</evidence>
<protein>
    <recommendedName>
        <fullName evidence="9">EGF-like domain-containing protein</fullName>
    </recommendedName>
</protein>
<dbReference type="InterPro" id="IPR018097">
    <property type="entry name" value="EGF_Ca-bd_CS"/>
</dbReference>
<keyword evidence="5" id="KW-0677">Repeat</keyword>
<comment type="caution">
    <text evidence="8">Lacks conserved residue(s) required for the propagation of feature annotation.</text>
</comment>
<dbReference type="SMART" id="SM00179">
    <property type="entry name" value="EGF_CA"/>
    <property type="match status" value="4"/>
</dbReference>
<organism evidence="10">
    <name type="scientific">Arion vulgaris</name>
    <dbReference type="NCBI Taxonomy" id="1028688"/>
    <lineage>
        <taxon>Eukaryota</taxon>
        <taxon>Metazoa</taxon>
        <taxon>Spiralia</taxon>
        <taxon>Lophotrochozoa</taxon>
        <taxon>Mollusca</taxon>
        <taxon>Gastropoda</taxon>
        <taxon>Heterobranchia</taxon>
        <taxon>Euthyneura</taxon>
        <taxon>Panpulmonata</taxon>
        <taxon>Eupulmonata</taxon>
        <taxon>Stylommatophora</taxon>
        <taxon>Helicina</taxon>
        <taxon>Arionoidea</taxon>
        <taxon>Arionidae</taxon>
        <taxon>Arion</taxon>
    </lineage>
</organism>
<dbReference type="SUPFAM" id="SSF57196">
    <property type="entry name" value="EGF/Laminin"/>
    <property type="match status" value="4"/>
</dbReference>
<feature type="disulfide bond" evidence="8">
    <location>
        <begin position="141"/>
        <end position="151"/>
    </location>
</feature>
<evidence type="ECO:0000259" key="9">
    <source>
        <dbReference type="PROSITE" id="PS50026"/>
    </source>
</evidence>
<comment type="subcellular location">
    <subcellularLocation>
        <location evidence="1">Secreted</location>
    </subcellularLocation>
</comment>
<feature type="domain" description="EGF-like" evidence="9">
    <location>
        <begin position="92"/>
        <end position="130"/>
    </location>
</feature>
<dbReference type="InterPro" id="IPR000742">
    <property type="entry name" value="EGF"/>
</dbReference>
<evidence type="ECO:0000256" key="2">
    <source>
        <dbReference type="ARBA" id="ARBA00022525"/>
    </source>
</evidence>
<dbReference type="InterPro" id="IPR052080">
    <property type="entry name" value="vWF_C/EGF_Fibrillin"/>
</dbReference>
<dbReference type="SMART" id="SM00181">
    <property type="entry name" value="EGF"/>
    <property type="match status" value="3"/>
</dbReference>
<keyword evidence="3 8" id="KW-0245">EGF-like domain</keyword>
<dbReference type="PROSITE" id="PS00010">
    <property type="entry name" value="ASX_HYDROXYL"/>
    <property type="match status" value="3"/>
</dbReference>
<dbReference type="AlphaFoldDB" id="A0A0B6XYQ3"/>